<comment type="caution">
    <text evidence="1">The sequence shown here is derived from an EMBL/GenBank/DDBJ whole genome shotgun (WGS) entry which is preliminary data.</text>
</comment>
<evidence type="ECO:0000313" key="2">
    <source>
        <dbReference type="Proteomes" id="UP001153678"/>
    </source>
</evidence>
<dbReference type="OrthoDB" id="2411400at2759"/>
<feature type="non-terminal residue" evidence="1">
    <location>
        <position position="1"/>
    </location>
</feature>
<protein>
    <submittedName>
        <fullName evidence="1">3006_t:CDS:1</fullName>
    </submittedName>
</protein>
<evidence type="ECO:0000313" key="1">
    <source>
        <dbReference type="EMBL" id="CAI2186672.1"/>
    </source>
</evidence>
<keyword evidence="2" id="KW-1185">Reference proteome</keyword>
<dbReference type="EMBL" id="CAMKVN010004253">
    <property type="protein sequence ID" value="CAI2186672.1"/>
    <property type="molecule type" value="Genomic_DNA"/>
</dbReference>
<accession>A0A9W4WUE8</accession>
<gene>
    <name evidence="1" type="ORF">FWILDA_LOCUS12694</name>
</gene>
<organism evidence="1 2">
    <name type="scientific">Funneliformis geosporum</name>
    <dbReference type="NCBI Taxonomy" id="1117311"/>
    <lineage>
        <taxon>Eukaryota</taxon>
        <taxon>Fungi</taxon>
        <taxon>Fungi incertae sedis</taxon>
        <taxon>Mucoromycota</taxon>
        <taxon>Glomeromycotina</taxon>
        <taxon>Glomeromycetes</taxon>
        <taxon>Glomerales</taxon>
        <taxon>Glomeraceae</taxon>
        <taxon>Funneliformis</taxon>
    </lineage>
</organism>
<dbReference type="AlphaFoldDB" id="A0A9W4WUE8"/>
<proteinExistence type="predicted"/>
<dbReference type="Proteomes" id="UP001153678">
    <property type="component" value="Unassembled WGS sequence"/>
</dbReference>
<reference evidence="1" key="1">
    <citation type="submission" date="2022-08" db="EMBL/GenBank/DDBJ databases">
        <authorList>
            <person name="Kallberg Y."/>
            <person name="Tangrot J."/>
            <person name="Rosling A."/>
        </authorList>
    </citation>
    <scope>NUCLEOTIDE SEQUENCE</scope>
    <source>
        <strain evidence="1">Wild A</strain>
    </source>
</reference>
<sequence>FEAVATFRNLNPKKTEVLKFDQEHSIADIMTLKRFYMWNDYCKDMSIKDWNNIYNRKFIENFSLPEAQKHFLRLSYFQRQGYDEKSVMKELKAEENIQWEISCYRAEENLEKSVAEDLRKSYSAKYWKVIQEFFKS</sequence>
<name>A0A9W4WUE8_9GLOM</name>